<accession>A0A6J6DTG3</accession>
<sequence>MPYPEGESLHDIVVDEVSRKFLVYVPVGVATPRAVVFVLHGGGGESLNVATVGENPLAVFRTVADREGFVVVYPEGLPAEDRQGRAGWSDCRGDNSVASGADDIGFLTALVESFGVTYELPASNLFMAGGSNGAQMTQAFAFHHPELLGAVASSAGSLPASPLPGPCANGPVRPIPILLTHGTADTQMPYDGGCVANVGGACNRGRVLSAEATRDRWLTINGLGDATPVETTVERDASDGGAAHRFTYTGPAPVEWWRLDGAGHAPPSRTVRVESNRVTGTQNGDIEFAEVAWAFFEQRLPPG</sequence>
<dbReference type="AlphaFoldDB" id="A0A6J6DTG3"/>
<evidence type="ECO:0000313" key="3">
    <source>
        <dbReference type="EMBL" id="CAB4565463.1"/>
    </source>
</evidence>
<dbReference type="EMBL" id="CAEZSR010000074">
    <property type="protein sequence ID" value="CAB4565463.1"/>
    <property type="molecule type" value="Genomic_DNA"/>
</dbReference>
<protein>
    <submittedName>
        <fullName evidence="3">Unannotated protein</fullName>
    </submittedName>
</protein>
<reference evidence="3" key="1">
    <citation type="submission" date="2020-05" db="EMBL/GenBank/DDBJ databases">
        <authorList>
            <person name="Chiriac C."/>
            <person name="Salcher M."/>
            <person name="Ghai R."/>
            <person name="Kavagutti S V."/>
        </authorList>
    </citation>
    <scope>NUCLEOTIDE SEQUENCE</scope>
</reference>
<dbReference type="Pfam" id="PF10503">
    <property type="entry name" value="Esterase_PHB"/>
    <property type="match status" value="1"/>
</dbReference>
<dbReference type="PANTHER" id="PTHR43037">
    <property type="entry name" value="UNNAMED PRODUCT-RELATED"/>
    <property type="match status" value="1"/>
</dbReference>
<organism evidence="3">
    <name type="scientific">freshwater metagenome</name>
    <dbReference type="NCBI Taxonomy" id="449393"/>
    <lineage>
        <taxon>unclassified sequences</taxon>
        <taxon>metagenomes</taxon>
        <taxon>ecological metagenomes</taxon>
    </lineage>
</organism>
<dbReference type="GO" id="GO:0005576">
    <property type="term" value="C:extracellular region"/>
    <property type="evidence" value="ECO:0007669"/>
    <property type="project" value="InterPro"/>
</dbReference>
<evidence type="ECO:0000256" key="2">
    <source>
        <dbReference type="ARBA" id="ARBA00022801"/>
    </source>
</evidence>
<dbReference type="Gene3D" id="3.40.50.1820">
    <property type="entry name" value="alpha/beta hydrolase"/>
    <property type="match status" value="1"/>
</dbReference>
<dbReference type="InterPro" id="IPR029058">
    <property type="entry name" value="AB_hydrolase_fold"/>
</dbReference>
<keyword evidence="1" id="KW-0732">Signal</keyword>
<name>A0A6J6DTG3_9ZZZZ</name>
<dbReference type="SUPFAM" id="SSF53474">
    <property type="entry name" value="alpha/beta-Hydrolases"/>
    <property type="match status" value="1"/>
</dbReference>
<keyword evidence="2" id="KW-0378">Hydrolase</keyword>
<evidence type="ECO:0000256" key="1">
    <source>
        <dbReference type="ARBA" id="ARBA00022729"/>
    </source>
</evidence>
<dbReference type="GO" id="GO:0016787">
    <property type="term" value="F:hydrolase activity"/>
    <property type="evidence" value="ECO:0007669"/>
    <property type="project" value="UniProtKB-KW"/>
</dbReference>
<dbReference type="InterPro" id="IPR010126">
    <property type="entry name" value="Esterase_phb"/>
</dbReference>
<gene>
    <name evidence="3" type="ORF">UFOPK1493_02059</name>
</gene>
<proteinExistence type="predicted"/>
<dbReference type="PANTHER" id="PTHR43037:SF5">
    <property type="entry name" value="FERULOYL ESTERASE"/>
    <property type="match status" value="1"/>
</dbReference>
<dbReference type="InterPro" id="IPR050955">
    <property type="entry name" value="Plant_Biomass_Hydrol_Est"/>
</dbReference>